<feature type="compositionally biased region" description="Basic and acidic residues" evidence="1">
    <location>
        <begin position="444"/>
        <end position="476"/>
    </location>
</feature>
<protein>
    <submittedName>
        <fullName evidence="4">YTH domain-containing protein 1 isoform X1</fullName>
    </submittedName>
</protein>
<sequence length="584" mass="67086">MSEEAVEHKDSEGDAAVLDDILETTVDDDFPAEEHVEKKPGRKTRNKKVRPVKAPAKGRGKGTKRNAKPTEPEDTPELEDETIDEEEQLKEMEKRRKELERMNAEKEREVKRLKREEKALKEANDKGTTEVEAPKLKKKTSKKRDESDGKVNASSAEEEKADDNPEYDIRSEAGSSAHGSVASGSGEESDGEETGQQGQNKRSSRSISPIEWEANQRPSRSRSKSGSGSGSRSRSRSASRERRSSAERREYQHKLRHIFREATYFIIKSNNHENVALAKAKGVWSTPPQNEFRINKAYRESRNVILIFSVRESGKFQGYARVASESDKDHPPIRWVLPPGLSAKALSGVFKLDWVTRRDLPFTKTAHLLNPWNDNKPVKIGRDGQPVEPRCGEALCRMFPADEAIDISAITRKAKAKGPAKFSRPPPRESFPRRGISPRRRPSRRESYEYEPRPKRGRLDMGRDPGRDAYRRDRPSPRTYAGVRKETFINGSYHDYMREFQHRAPPMPPMTGQWIPAPMPYGEHMPPYHHPYDRRDTYAPPSEYGLPSSSRRSNEKRYDREVDDFLRRTHRGSSRERRHRDSRR</sequence>
<feature type="compositionally biased region" description="Low complexity" evidence="1">
    <location>
        <begin position="172"/>
        <end position="186"/>
    </location>
</feature>
<dbReference type="GO" id="GO:1990247">
    <property type="term" value="F:N6-methyladenosine-containing RNA reader activity"/>
    <property type="evidence" value="ECO:0007669"/>
    <property type="project" value="TreeGrafter"/>
</dbReference>
<dbReference type="PROSITE" id="PS50882">
    <property type="entry name" value="YTH"/>
    <property type="match status" value="1"/>
</dbReference>
<proteinExistence type="predicted"/>
<dbReference type="InParanoid" id="A0A1S3JBT3"/>
<name>A0A1S3JBT3_LINAN</name>
<dbReference type="GeneID" id="106171506"/>
<dbReference type="Pfam" id="PF04146">
    <property type="entry name" value="YTH"/>
    <property type="match status" value="1"/>
</dbReference>
<feature type="compositionally biased region" description="Basic and acidic residues" evidence="1">
    <location>
        <begin position="89"/>
        <end position="135"/>
    </location>
</feature>
<dbReference type="GO" id="GO:0000381">
    <property type="term" value="P:regulation of alternative mRNA splicing, via spliceosome"/>
    <property type="evidence" value="ECO:0007669"/>
    <property type="project" value="TreeGrafter"/>
</dbReference>
<dbReference type="GO" id="GO:0003729">
    <property type="term" value="F:mRNA binding"/>
    <property type="evidence" value="ECO:0007669"/>
    <property type="project" value="TreeGrafter"/>
</dbReference>
<feature type="compositionally biased region" description="Acidic residues" evidence="1">
    <location>
        <begin position="72"/>
        <end position="88"/>
    </location>
</feature>
<evidence type="ECO:0000259" key="2">
    <source>
        <dbReference type="PROSITE" id="PS50882"/>
    </source>
</evidence>
<dbReference type="CDD" id="cd21134">
    <property type="entry name" value="YTH"/>
    <property type="match status" value="1"/>
</dbReference>
<dbReference type="PANTHER" id="PTHR12357:SF3">
    <property type="entry name" value="YTH DOMAIN-CONTAINING PROTEIN 1"/>
    <property type="match status" value="1"/>
</dbReference>
<dbReference type="Gene3D" id="3.10.590.10">
    <property type="entry name" value="ph1033 like domains"/>
    <property type="match status" value="1"/>
</dbReference>
<keyword evidence="3" id="KW-1185">Reference proteome</keyword>
<feature type="region of interest" description="Disordered" evidence="1">
    <location>
        <begin position="24"/>
        <end position="250"/>
    </location>
</feature>
<dbReference type="InterPro" id="IPR007275">
    <property type="entry name" value="YTH_domain"/>
</dbReference>
<feature type="compositionally biased region" description="Basic and acidic residues" evidence="1">
    <location>
        <begin position="552"/>
        <end position="567"/>
    </location>
</feature>
<evidence type="ECO:0000256" key="1">
    <source>
        <dbReference type="SAM" id="MobiDB-lite"/>
    </source>
</evidence>
<organism evidence="3 4">
    <name type="scientific">Lingula anatina</name>
    <name type="common">Brachiopod</name>
    <name type="synonym">Lingula unguis</name>
    <dbReference type="NCBI Taxonomy" id="7574"/>
    <lineage>
        <taxon>Eukaryota</taxon>
        <taxon>Metazoa</taxon>
        <taxon>Spiralia</taxon>
        <taxon>Lophotrochozoa</taxon>
        <taxon>Brachiopoda</taxon>
        <taxon>Linguliformea</taxon>
        <taxon>Lingulata</taxon>
        <taxon>Lingulida</taxon>
        <taxon>Linguloidea</taxon>
        <taxon>Lingulidae</taxon>
        <taxon>Lingula</taxon>
    </lineage>
</organism>
<gene>
    <name evidence="4" type="primary">LOC106171506</name>
</gene>
<dbReference type="InterPro" id="IPR045168">
    <property type="entry name" value="YTH_prot"/>
</dbReference>
<feature type="compositionally biased region" description="Basic and acidic residues" evidence="1">
    <location>
        <begin position="238"/>
        <end position="250"/>
    </location>
</feature>
<dbReference type="KEGG" id="lak:106171506"/>
<dbReference type="RefSeq" id="XP_013407344.1">
    <property type="nucleotide sequence ID" value="XM_013551890.1"/>
</dbReference>
<reference evidence="4" key="1">
    <citation type="submission" date="2025-08" db="UniProtKB">
        <authorList>
            <consortium name="RefSeq"/>
        </authorList>
    </citation>
    <scope>IDENTIFICATION</scope>
    <source>
        <tissue evidence="4">Gonads</tissue>
    </source>
</reference>
<dbReference type="GO" id="GO:0005654">
    <property type="term" value="C:nucleoplasm"/>
    <property type="evidence" value="ECO:0007669"/>
    <property type="project" value="TreeGrafter"/>
</dbReference>
<feature type="domain" description="YTH" evidence="2">
    <location>
        <begin position="262"/>
        <end position="399"/>
    </location>
</feature>
<accession>A0A1S3JBT3</accession>
<feature type="region of interest" description="Disordered" evidence="1">
    <location>
        <begin position="413"/>
        <end position="486"/>
    </location>
</feature>
<evidence type="ECO:0000313" key="3">
    <source>
        <dbReference type="Proteomes" id="UP000085678"/>
    </source>
</evidence>
<feature type="region of interest" description="Disordered" evidence="1">
    <location>
        <begin position="527"/>
        <end position="584"/>
    </location>
</feature>
<feature type="compositionally biased region" description="Basic residues" evidence="1">
    <location>
        <begin position="568"/>
        <end position="584"/>
    </location>
</feature>
<feature type="compositionally biased region" description="Basic residues" evidence="1">
    <location>
        <begin position="40"/>
        <end position="67"/>
    </location>
</feature>
<dbReference type="Proteomes" id="UP000085678">
    <property type="component" value="Unplaced"/>
</dbReference>
<dbReference type="AlphaFoldDB" id="A0A1S3JBT3"/>
<dbReference type="PANTHER" id="PTHR12357">
    <property type="entry name" value="YTH YT521-B HOMOLOGY DOMAIN-CONTAINING"/>
    <property type="match status" value="1"/>
</dbReference>
<dbReference type="STRING" id="7574.A0A1S3JBT3"/>
<dbReference type="GO" id="GO:0000398">
    <property type="term" value="P:mRNA splicing, via spliceosome"/>
    <property type="evidence" value="ECO:0007669"/>
    <property type="project" value="TreeGrafter"/>
</dbReference>
<evidence type="ECO:0000313" key="4">
    <source>
        <dbReference type="RefSeq" id="XP_013407344.1"/>
    </source>
</evidence>
<dbReference type="OrthoDB" id="5842105at2759"/>